<organism evidence="1 2">
    <name type="scientific">Nocardia testacea</name>
    <dbReference type="NCBI Taxonomy" id="248551"/>
    <lineage>
        <taxon>Bacteria</taxon>
        <taxon>Bacillati</taxon>
        <taxon>Actinomycetota</taxon>
        <taxon>Actinomycetes</taxon>
        <taxon>Mycobacteriales</taxon>
        <taxon>Nocardiaceae</taxon>
        <taxon>Nocardia</taxon>
    </lineage>
</organism>
<sequence length="121" mass="13915">MTDETPGYSAADLRPTVWGRRTRHDDGRWETVWRLTFAAPRARRTSVVHQDEEAGFRAVLETHDGTEGELRVLTRGDAMSAEYYPLTFTSFAIVNDTVAEIREIQGRPRDWYAPFRNRGAE</sequence>
<reference evidence="1 2" key="1">
    <citation type="submission" date="2024-10" db="EMBL/GenBank/DDBJ databases">
        <title>The Natural Products Discovery Center: Release of the First 8490 Sequenced Strains for Exploring Actinobacteria Biosynthetic Diversity.</title>
        <authorList>
            <person name="Kalkreuter E."/>
            <person name="Kautsar S.A."/>
            <person name="Yang D."/>
            <person name="Bader C.D."/>
            <person name="Teijaro C.N."/>
            <person name="Fluegel L."/>
            <person name="Davis C.M."/>
            <person name="Simpson J.R."/>
            <person name="Lauterbach L."/>
            <person name="Steele A.D."/>
            <person name="Gui C."/>
            <person name="Meng S."/>
            <person name="Li G."/>
            <person name="Viehrig K."/>
            <person name="Ye F."/>
            <person name="Su P."/>
            <person name="Kiefer A.F."/>
            <person name="Nichols A."/>
            <person name="Cepeda A.J."/>
            <person name="Yan W."/>
            <person name="Fan B."/>
            <person name="Jiang Y."/>
            <person name="Adhikari A."/>
            <person name="Zheng C.-J."/>
            <person name="Schuster L."/>
            <person name="Cowan T.M."/>
            <person name="Smanski M.J."/>
            <person name="Chevrette M.G."/>
            <person name="De Carvalho L.P.S."/>
            <person name="Shen B."/>
        </authorList>
    </citation>
    <scope>NUCLEOTIDE SEQUENCE [LARGE SCALE GENOMIC DNA]</scope>
    <source>
        <strain evidence="1 2">NPDC019377</strain>
    </source>
</reference>
<dbReference type="EMBL" id="JBIRYL010000001">
    <property type="protein sequence ID" value="MFI2229000.1"/>
    <property type="molecule type" value="Genomic_DNA"/>
</dbReference>
<comment type="caution">
    <text evidence="1">The sequence shown here is derived from an EMBL/GenBank/DDBJ whole genome shotgun (WGS) entry which is preliminary data.</text>
</comment>
<evidence type="ECO:0000313" key="1">
    <source>
        <dbReference type="EMBL" id="MFI2229000.1"/>
    </source>
</evidence>
<keyword evidence="2" id="KW-1185">Reference proteome</keyword>
<proteinExistence type="predicted"/>
<protein>
    <submittedName>
        <fullName evidence="1">Uncharacterized protein</fullName>
    </submittedName>
</protein>
<dbReference type="RefSeq" id="WP_397059591.1">
    <property type="nucleotide sequence ID" value="NZ_JBIRYL010000001.1"/>
</dbReference>
<name>A0ABW7VTG8_9NOCA</name>
<dbReference type="Proteomes" id="UP001611494">
    <property type="component" value="Unassembled WGS sequence"/>
</dbReference>
<gene>
    <name evidence="1" type="ORF">ACH49Z_04020</name>
</gene>
<accession>A0ABW7VTG8</accession>
<evidence type="ECO:0000313" key="2">
    <source>
        <dbReference type="Proteomes" id="UP001611494"/>
    </source>
</evidence>